<dbReference type="InterPro" id="IPR036737">
    <property type="entry name" value="OmpA-like_sf"/>
</dbReference>
<evidence type="ECO:0000256" key="1">
    <source>
        <dbReference type="ARBA" id="ARBA00004162"/>
    </source>
</evidence>
<evidence type="ECO:0000256" key="4">
    <source>
        <dbReference type="ARBA" id="ARBA00022692"/>
    </source>
</evidence>
<dbReference type="EMBL" id="CP003221">
    <property type="protein sequence ID" value="EGJ50594.1"/>
    <property type="molecule type" value="Genomic_DNA"/>
</dbReference>
<dbReference type="HOGENOM" id="CLU_016890_0_1_7"/>
<evidence type="ECO:0000256" key="3">
    <source>
        <dbReference type="ARBA" id="ARBA00022475"/>
    </source>
</evidence>
<dbReference type="Gene3D" id="3.30.1330.60">
    <property type="entry name" value="OmpA-like domain"/>
    <property type="match status" value="1"/>
</dbReference>
<reference evidence="11 12" key="1">
    <citation type="journal article" date="2011" name="J. Bacteriol.">
        <title>Genome sequence of the mercury-methylating and pleomorphic Desulfovibrio africanus Strain Walvis Bay.</title>
        <authorList>
            <person name="Brown S.D."/>
            <person name="Wall J.D."/>
            <person name="Kucken A.M."/>
            <person name="Gilmour C.C."/>
            <person name="Podar M."/>
            <person name="Brandt C.C."/>
            <person name="Teshima H."/>
            <person name="Detter J.C."/>
            <person name="Han C.S."/>
            <person name="Land M.L."/>
            <person name="Lucas S."/>
            <person name="Han J."/>
            <person name="Pennacchio L."/>
            <person name="Nolan M."/>
            <person name="Pitluck S."/>
            <person name="Woyke T."/>
            <person name="Goodwin L."/>
            <person name="Palumbo A.V."/>
            <person name="Elias D.A."/>
        </authorList>
    </citation>
    <scope>NUCLEOTIDE SEQUENCE [LARGE SCALE GENOMIC DNA]</scope>
    <source>
        <strain evidence="11 12">Walvis Bay</strain>
    </source>
</reference>
<dbReference type="PANTHER" id="PTHR30329:SF21">
    <property type="entry name" value="LIPOPROTEIN YIAD-RELATED"/>
    <property type="match status" value="1"/>
</dbReference>
<sequence>MTDEELQNRPLDSDDEESQDNSSDWLTTFADLSLLLLCFFILLFSMSNLDLTKFTDSFQAVQLALQGNKKDLSSSRIVRDEQAVLIDQVKLQRQIMENQRKLFTEVQFYQNTKGLKGVVGAHFDKGIITLRVPSDVMFAPGQVELTTQGVAVLRDLKDLLIKHADQRINIRGFTDDVRPSGNSRFKDNWEISAMRSVNVLRVLMSLGMEPTRLTATGLADLEPLFPNNSTENRARNRRIEITLEKRVGG</sequence>
<gene>
    <name evidence="11" type="ORF">Desaf_2268</name>
</gene>
<dbReference type="KEGG" id="daf:Desaf_2268"/>
<proteinExistence type="inferred from homology"/>
<keyword evidence="3" id="KW-1003">Cell membrane</keyword>
<comment type="subcellular location">
    <subcellularLocation>
        <location evidence="1">Cell membrane</location>
        <topology evidence="1">Single-pass membrane protein</topology>
    </subcellularLocation>
</comment>
<dbReference type="CDD" id="cd07185">
    <property type="entry name" value="OmpA_C-like"/>
    <property type="match status" value="1"/>
</dbReference>
<keyword evidence="6 7" id="KW-0472">Membrane</keyword>
<comment type="similarity">
    <text evidence="2">Belongs to the MotB family.</text>
</comment>
<dbReference type="AlphaFoldDB" id="F3YX96"/>
<feature type="domain" description="OmpA-like" evidence="10">
    <location>
        <begin position="125"/>
        <end position="247"/>
    </location>
</feature>
<dbReference type="eggNOG" id="COG1360">
    <property type="taxonomic scope" value="Bacteria"/>
</dbReference>
<evidence type="ECO:0000256" key="8">
    <source>
        <dbReference type="SAM" id="MobiDB-lite"/>
    </source>
</evidence>
<dbReference type="Pfam" id="PF13677">
    <property type="entry name" value="MotB_plug"/>
    <property type="match status" value="1"/>
</dbReference>
<dbReference type="PROSITE" id="PS51123">
    <property type="entry name" value="OMPA_2"/>
    <property type="match status" value="1"/>
</dbReference>
<dbReference type="InterPro" id="IPR025713">
    <property type="entry name" value="MotB-like_N_dom"/>
</dbReference>
<dbReference type="SUPFAM" id="SSF103088">
    <property type="entry name" value="OmpA-like"/>
    <property type="match status" value="1"/>
</dbReference>
<keyword evidence="4 9" id="KW-0812">Transmembrane</keyword>
<dbReference type="STRING" id="690850.Desaf_2268"/>
<dbReference type="GO" id="GO:0005886">
    <property type="term" value="C:plasma membrane"/>
    <property type="evidence" value="ECO:0007669"/>
    <property type="project" value="UniProtKB-SubCell"/>
</dbReference>
<dbReference type="Proteomes" id="UP000007844">
    <property type="component" value="Chromosome"/>
</dbReference>
<evidence type="ECO:0000256" key="7">
    <source>
        <dbReference type="PROSITE-ProRule" id="PRU00473"/>
    </source>
</evidence>
<evidence type="ECO:0000256" key="2">
    <source>
        <dbReference type="ARBA" id="ARBA00008914"/>
    </source>
</evidence>
<feature type="transmembrane region" description="Helical" evidence="9">
    <location>
        <begin position="25"/>
        <end position="44"/>
    </location>
</feature>
<evidence type="ECO:0000313" key="11">
    <source>
        <dbReference type="EMBL" id="EGJ50594.1"/>
    </source>
</evidence>
<evidence type="ECO:0000256" key="9">
    <source>
        <dbReference type="SAM" id="Phobius"/>
    </source>
</evidence>
<dbReference type="PANTHER" id="PTHR30329">
    <property type="entry name" value="STATOR ELEMENT OF FLAGELLAR MOTOR COMPLEX"/>
    <property type="match status" value="1"/>
</dbReference>
<evidence type="ECO:0000259" key="10">
    <source>
        <dbReference type="PROSITE" id="PS51123"/>
    </source>
</evidence>
<accession>F3YX96</accession>
<dbReference type="RefSeq" id="WP_005984824.1">
    <property type="nucleotide sequence ID" value="NC_016629.1"/>
</dbReference>
<keyword evidence="12" id="KW-1185">Reference proteome</keyword>
<evidence type="ECO:0000256" key="5">
    <source>
        <dbReference type="ARBA" id="ARBA00022989"/>
    </source>
</evidence>
<dbReference type="Pfam" id="PF00691">
    <property type="entry name" value="OmpA"/>
    <property type="match status" value="1"/>
</dbReference>
<feature type="region of interest" description="Disordered" evidence="8">
    <location>
        <begin position="1"/>
        <end position="20"/>
    </location>
</feature>
<name>F3YX96_DESAF</name>
<keyword evidence="5 9" id="KW-1133">Transmembrane helix</keyword>
<organism evidence="11 12">
    <name type="scientific">Desulfocurvibacter africanus subsp. africanus str. Walvis Bay</name>
    <dbReference type="NCBI Taxonomy" id="690850"/>
    <lineage>
        <taxon>Bacteria</taxon>
        <taxon>Pseudomonadati</taxon>
        <taxon>Thermodesulfobacteriota</taxon>
        <taxon>Desulfovibrionia</taxon>
        <taxon>Desulfovibrionales</taxon>
        <taxon>Desulfovibrionaceae</taxon>
        <taxon>Desulfocurvibacter</taxon>
    </lineage>
</organism>
<evidence type="ECO:0000256" key="6">
    <source>
        <dbReference type="ARBA" id="ARBA00023136"/>
    </source>
</evidence>
<evidence type="ECO:0000313" key="12">
    <source>
        <dbReference type="Proteomes" id="UP000007844"/>
    </source>
</evidence>
<protein>
    <submittedName>
        <fullName evidence="11">OmpA/MotB domain protein</fullName>
    </submittedName>
</protein>
<dbReference type="InterPro" id="IPR050330">
    <property type="entry name" value="Bact_OuterMem_StrucFunc"/>
</dbReference>
<dbReference type="InterPro" id="IPR006665">
    <property type="entry name" value="OmpA-like"/>
</dbReference>